<organism evidence="2 3">
    <name type="scientific">Portunus trituberculatus</name>
    <name type="common">Swimming crab</name>
    <name type="synonym">Neptunus trituberculatus</name>
    <dbReference type="NCBI Taxonomy" id="210409"/>
    <lineage>
        <taxon>Eukaryota</taxon>
        <taxon>Metazoa</taxon>
        <taxon>Ecdysozoa</taxon>
        <taxon>Arthropoda</taxon>
        <taxon>Crustacea</taxon>
        <taxon>Multicrustacea</taxon>
        <taxon>Malacostraca</taxon>
        <taxon>Eumalacostraca</taxon>
        <taxon>Eucarida</taxon>
        <taxon>Decapoda</taxon>
        <taxon>Pleocyemata</taxon>
        <taxon>Brachyura</taxon>
        <taxon>Eubrachyura</taxon>
        <taxon>Portunoidea</taxon>
        <taxon>Portunidae</taxon>
        <taxon>Portuninae</taxon>
        <taxon>Portunus</taxon>
    </lineage>
</organism>
<dbReference type="AlphaFoldDB" id="A0A5B7F3V6"/>
<protein>
    <submittedName>
        <fullName evidence="2">Uncharacterized protein</fullName>
    </submittedName>
</protein>
<gene>
    <name evidence="2" type="ORF">E2C01_032805</name>
</gene>
<feature type="compositionally biased region" description="Basic and acidic residues" evidence="1">
    <location>
        <begin position="68"/>
        <end position="84"/>
    </location>
</feature>
<evidence type="ECO:0000313" key="2">
    <source>
        <dbReference type="EMBL" id="MPC39274.1"/>
    </source>
</evidence>
<keyword evidence="3" id="KW-1185">Reference proteome</keyword>
<evidence type="ECO:0000313" key="3">
    <source>
        <dbReference type="Proteomes" id="UP000324222"/>
    </source>
</evidence>
<accession>A0A5B7F3V6</accession>
<evidence type="ECO:0000256" key="1">
    <source>
        <dbReference type="SAM" id="MobiDB-lite"/>
    </source>
</evidence>
<dbReference type="Proteomes" id="UP000324222">
    <property type="component" value="Unassembled WGS sequence"/>
</dbReference>
<dbReference type="EMBL" id="VSRR010004313">
    <property type="protein sequence ID" value="MPC39274.1"/>
    <property type="molecule type" value="Genomic_DNA"/>
</dbReference>
<proteinExistence type="predicted"/>
<feature type="region of interest" description="Disordered" evidence="1">
    <location>
        <begin position="63"/>
        <end position="103"/>
    </location>
</feature>
<name>A0A5B7F3V6_PORTR</name>
<reference evidence="2 3" key="1">
    <citation type="submission" date="2019-05" db="EMBL/GenBank/DDBJ databases">
        <title>Another draft genome of Portunus trituberculatus and its Hox gene families provides insights of decapod evolution.</title>
        <authorList>
            <person name="Jeong J.-H."/>
            <person name="Song I."/>
            <person name="Kim S."/>
            <person name="Choi T."/>
            <person name="Kim D."/>
            <person name="Ryu S."/>
            <person name="Kim W."/>
        </authorList>
    </citation>
    <scope>NUCLEOTIDE SEQUENCE [LARGE SCALE GENOMIC DNA]</scope>
    <source>
        <tissue evidence="2">Muscle</tissue>
    </source>
</reference>
<comment type="caution">
    <text evidence="2">The sequence shown here is derived from an EMBL/GenBank/DDBJ whole genome shotgun (WGS) entry which is preliminary data.</text>
</comment>
<sequence length="103" mass="11772">MLEITDAFFMNLLFIIPSSTHSLSLSIFSCMVNTDSESQGALSCLWMMKWLLSDSQTLASHLRLSGNRPDEPHEPRPLIREGLYRRRRMRSSSLTAPSREEEG</sequence>